<dbReference type="Pfam" id="PF00657">
    <property type="entry name" value="Lipase_GDSL"/>
    <property type="match status" value="1"/>
</dbReference>
<proteinExistence type="inferred from homology"/>
<sequence length="374" mass="41549">MSITFYPCIIPVTLVGIICLLILPCVSLTSFLFGDSLVDAGNNDYLFTLSKADSPPYGIDFLPSGRQPTGRFTNGRTVSDIIGQSLGAQSLPPPFLAPNSDDAVHVGVNYASGSAGILVETGSMFIGRIPLPDQVDYFEQTRAQIIHIMGERGAIGFINNAIFTIAIGSNDILNYIQPSITLAGKQFIEPAVFQDLMLSNLTKQLKRLQKLGAAKFIVVGIGPLGCIPFVRATKLIWLNKCSTEVNELIQDYNRKLKRKLELLNNEMRHETIFVYANTYDIFMDLITNYHHYGFVNVRDPCCGGYFPPFVCFQTKDTNTSSSLCEDRFKYLFWDAYHPTEAANLILAKKLLDGNQTISSPINIRQLYQNVSRAT</sequence>
<evidence type="ECO:0000256" key="4">
    <source>
        <dbReference type="SAM" id="Phobius"/>
    </source>
</evidence>
<dbReference type="InterPro" id="IPR051058">
    <property type="entry name" value="GDSL_Est/Lipase"/>
</dbReference>
<dbReference type="AlphaFoldDB" id="A0AAW1KFC0"/>
<dbReference type="InterPro" id="IPR001087">
    <property type="entry name" value="GDSL"/>
</dbReference>
<dbReference type="Proteomes" id="UP001443914">
    <property type="component" value="Unassembled WGS sequence"/>
</dbReference>
<protein>
    <submittedName>
        <fullName evidence="5">Uncharacterized protein</fullName>
    </submittedName>
</protein>
<dbReference type="GO" id="GO:0016788">
    <property type="term" value="F:hydrolase activity, acting on ester bonds"/>
    <property type="evidence" value="ECO:0007669"/>
    <property type="project" value="InterPro"/>
</dbReference>
<name>A0AAW1KFC0_SAPOF</name>
<keyword evidence="3" id="KW-0442">Lipid degradation</keyword>
<keyword evidence="4" id="KW-0472">Membrane</keyword>
<dbReference type="PANTHER" id="PTHR45648">
    <property type="entry name" value="GDSL LIPASE/ACYLHYDROLASE FAMILY PROTEIN (AFU_ORTHOLOGUE AFUA_4G14700)"/>
    <property type="match status" value="1"/>
</dbReference>
<accession>A0AAW1KFC0</accession>
<evidence type="ECO:0000313" key="5">
    <source>
        <dbReference type="EMBL" id="KAK9716717.1"/>
    </source>
</evidence>
<dbReference type="SUPFAM" id="SSF52266">
    <property type="entry name" value="SGNH hydrolase"/>
    <property type="match status" value="1"/>
</dbReference>
<keyword evidence="3" id="KW-0443">Lipid metabolism</keyword>
<comment type="caution">
    <text evidence="5">The sequence shown here is derived from an EMBL/GenBank/DDBJ whole genome shotgun (WGS) entry which is preliminary data.</text>
</comment>
<keyword evidence="4" id="KW-0812">Transmembrane</keyword>
<gene>
    <name evidence="5" type="ORF">RND81_06G252900</name>
</gene>
<dbReference type="CDD" id="cd01837">
    <property type="entry name" value="SGNH_plant_lipase_like"/>
    <property type="match status" value="1"/>
</dbReference>
<keyword evidence="6" id="KW-1185">Reference proteome</keyword>
<dbReference type="EMBL" id="JBDFQZ010000006">
    <property type="protein sequence ID" value="KAK9716717.1"/>
    <property type="molecule type" value="Genomic_DNA"/>
</dbReference>
<evidence type="ECO:0000256" key="1">
    <source>
        <dbReference type="ARBA" id="ARBA00008668"/>
    </source>
</evidence>
<evidence type="ECO:0000256" key="2">
    <source>
        <dbReference type="ARBA" id="ARBA00022801"/>
    </source>
</evidence>
<reference evidence="5" key="1">
    <citation type="submission" date="2024-03" db="EMBL/GenBank/DDBJ databases">
        <title>WGS assembly of Saponaria officinalis var. Norfolk2.</title>
        <authorList>
            <person name="Jenkins J."/>
            <person name="Shu S."/>
            <person name="Grimwood J."/>
            <person name="Barry K."/>
            <person name="Goodstein D."/>
            <person name="Schmutz J."/>
            <person name="Leebens-Mack J."/>
            <person name="Osbourn A."/>
        </authorList>
    </citation>
    <scope>NUCLEOTIDE SEQUENCE [LARGE SCALE GENOMIC DNA]</scope>
    <source>
        <strain evidence="5">JIC</strain>
    </source>
</reference>
<dbReference type="InterPro" id="IPR035669">
    <property type="entry name" value="SGNH_plant_lipase-like"/>
</dbReference>
<dbReference type="PANTHER" id="PTHR45648:SF5">
    <property type="entry name" value="OS04G0577300 PROTEIN"/>
    <property type="match status" value="1"/>
</dbReference>
<organism evidence="5 6">
    <name type="scientific">Saponaria officinalis</name>
    <name type="common">Common soapwort</name>
    <name type="synonym">Lychnis saponaria</name>
    <dbReference type="NCBI Taxonomy" id="3572"/>
    <lineage>
        <taxon>Eukaryota</taxon>
        <taxon>Viridiplantae</taxon>
        <taxon>Streptophyta</taxon>
        <taxon>Embryophyta</taxon>
        <taxon>Tracheophyta</taxon>
        <taxon>Spermatophyta</taxon>
        <taxon>Magnoliopsida</taxon>
        <taxon>eudicotyledons</taxon>
        <taxon>Gunneridae</taxon>
        <taxon>Pentapetalae</taxon>
        <taxon>Caryophyllales</taxon>
        <taxon>Caryophyllaceae</taxon>
        <taxon>Caryophylleae</taxon>
        <taxon>Saponaria</taxon>
    </lineage>
</organism>
<keyword evidence="2" id="KW-0378">Hydrolase</keyword>
<evidence type="ECO:0000256" key="3">
    <source>
        <dbReference type="ARBA" id="ARBA00022963"/>
    </source>
</evidence>
<keyword evidence="4" id="KW-1133">Transmembrane helix</keyword>
<feature type="transmembrane region" description="Helical" evidence="4">
    <location>
        <begin position="12"/>
        <end position="33"/>
    </location>
</feature>
<dbReference type="Gene3D" id="3.40.50.1110">
    <property type="entry name" value="SGNH hydrolase"/>
    <property type="match status" value="1"/>
</dbReference>
<dbReference type="InterPro" id="IPR036514">
    <property type="entry name" value="SGNH_hydro_sf"/>
</dbReference>
<evidence type="ECO:0000313" key="6">
    <source>
        <dbReference type="Proteomes" id="UP001443914"/>
    </source>
</evidence>
<comment type="similarity">
    <text evidence="1">Belongs to the 'GDSL' lipolytic enzyme family.</text>
</comment>
<dbReference type="GO" id="GO:0016042">
    <property type="term" value="P:lipid catabolic process"/>
    <property type="evidence" value="ECO:0007669"/>
    <property type="project" value="UniProtKB-KW"/>
</dbReference>